<sequence>MTPVNSLTYPAQRNYATVITCLVISFVAVLLRFWCKIISKVGVQSDDWWMVLAFMSFLAGNIAVLWGILNGTGGREIPELLVEMLKFPDTRLEALRGAENLLESIWVGYLFGVACLYTTKVSVCLMYRRIFSTYQFHLQILVFLVFATAWYIATTLPMFFICESIDGFWHELRNPPPQCTPGFKFNLFTSATSIVEVIMDAVLLVLPIRAMIPLRLHPRAKIIVSGIFLIGGFAILTNILRIYYQYQPDVPVPNFNTLIFWLEVHIATTILCACLPAYGPLRSRCPLAITAGNSLDRFWGGKSLFSPLKRPSSPSSYSLNRPLSNLGIVGIPPRFEPGLGAATQADHRVKRQPQYGAYYHAHCYATTQPSSANGSGRTTKAPDGDMMGEDLHLSRSHQETHQETVLDGARHTVGDATLQAETKTSAAARDGMHSGRPYPPPMGISMTTTTMIELSLPQHRVGLCDSLDVW</sequence>
<keyword evidence="4 6" id="KW-0472">Membrane</keyword>
<feature type="domain" description="Rhodopsin" evidence="7">
    <location>
        <begin position="31"/>
        <end position="282"/>
    </location>
</feature>
<gene>
    <name evidence="8" type="ORF">B0T17DRAFT_617485</name>
</gene>
<reference evidence="8" key="1">
    <citation type="submission" date="2023-06" db="EMBL/GenBank/DDBJ databases">
        <title>Genome-scale phylogeny and comparative genomics of the fungal order Sordariales.</title>
        <authorList>
            <consortium name="Lawrence Berkeley National Laboratory"/>
            <person name="Hensen N."/>
            <person name="Bonometti L."/>
            <person name="Westerberg I."/>
            <person name="Brannstrom I.O."/>
            <person name="Guillou S."/>
            <person name="Cros-Aarteil S."/>
            <person name="Calhoun S."/>
            <person name="Haridas S."/>
            <person name="Kuo A."/>
            <person name="Mondo S."/>
            <person name="Pangilinan J."/>
            <person name="Riley R."/>
            <person name="LaButti K."/>
            <person name="Andreopoulos B."/>
            <person name="Lipzen A."/>
            <person name="Chen C."/>
            <person name="Yanf M."/>
            <person name="Daum C."/>
            <person name="Ng V."/>
            <person name="Clum A."/>
            <person name="Steindorff A."/>
            <person name="Ohm R."/>
            <person name="Martin F."/>
            <person name="Silar P."/>
            <person name="Natvig D."/>
            <person name="Lalanne C."/>
            <person name="Gautier V."/>
            <person name="Ament-velasquez S.L."/>
            <person name="Kruys A."/>
            <person name="Hutchinson M.I."/>
            <person name="Powell A.J."/>
            <person name="Barry K."/>
            <person name="Miller A.N."/>
            <person name="Grigoriev I.V."/>
            <person name="Debuchy R."/>
            <person name="Gladieux P."/>
            <person name="Thoren M.H."/>
            <person name="Johannesson H."/>
        </authorList>
    </citation>
    <scope>NUCLEOTIDE SEQUENCE</scope>
    <source>
        <strain evidence="8">SMH3391-2</strain>
    </source>
</reference>
<feature type="transmembrane region" description="Helical" evidence="6">
    <location>
        <begin position="222"/>
        <end position="246"/>
    </location>
</feature>
<dbReference type="Proteomes" id="UP001174934">
    <property type="component" value="Unassembled WGS sequence"/>
</dbReference>
<name>A0AA39X165_9PEZI</name>
<keyword evidence="9" id="KW-1185">Reference proteome</keyword>
<dbReference type="Pfam" id="PF20684">
    <property type="entry name" value="Fung_rhodopsin"/>
    <property type="match status" value="1"/>
</dbReference>
<evidence type="ECO:0000256" key="4">
    <source>
        <dbReference type="ARBA" id="ARBA00023136"/>
    </source>
</evidence>
<dbReference type="PANTHER" id="PTHR33048">
    <property type="entry name" value="PTH11-LIKE INTEGRAL MEMBRANE PROTEIN (AFU_ORTHOLOGUE AFUA_5G11245)"/>
    <property type="match status" value="1"/>
</dbReference>
<protein>
    <recommendedName>
        <fullName evidence="7">Rhodopsin domain-containing protein</fullName>
    </recommendedName>
</protein>
<evidence type="ECO:0000256" key="6">
    <source>
        <dbReference type="SAM" id="Phobius"/>
    </source>
</evidence>
<evidence type="ECO:0000259" key="7">
    <source>
        <dbReference type="Pfam" id="PF20684"/>
    </source>
</evidence>
<dbReference type="EMBL" id="JAULSR010000003">
    <property type="protein sequence ID" value="KAK0625389.1"/>
    <property type="molecule type" value="Genomic_DNA"/>
</dbReference>
<keyword evidence="2 6" id="KW-0812">Transmembrane</keyword>
<feature type="transmembrane region" description="Helical" evidence="6">
    <location>
        <begin position="15"/>
        <end position="35"/>
    </location>
</feature>
<keyword evidence="3 6" id="KW-1133">Transmembrane helix</keyword>
<feature type="transmembrane region" description="Helical" evidence="6">
    <location>
        <begin position="106"/>
        <end position="128"/>
    </location>
</feature>
<feature type="transmembrane region" description="Helical" evidence="6">
    <location>
        <begin position="140"/>
        <end position="161"/>
    </location>
</feature>
<feature type="transmembrane region" description="Helical" evidence="6">
    <location>
        <begin position="47"/>
        <end position="69"/>
    </location>
</feature>
<evidence type="ECO:0000256" key="3">
    <source>
        <dbReference type="ARBA" id="ARBA00022989"/>
    </source>
</evidence>
<evidence type="ECO:0000313" key="9">
    <source>
        <dbReference type="Proteomes" id="UP001174934"/>
    </source>
</evidence>
<feature type="transmembrane region" description="Helical" evidence="6">
    <location>
        <begin position="187"/>
        <end position="210"/>
    </location>
</feature>
<comment type="similarity">
    <text evidence="5">Belongs to the SAT4 family.</text>
</comment>
<feature type="transmembrane region" description="Helical" evidence="6">
    <location>
        <begin position="258"/>
        <end position="278"/>
    </location>
</feature>
<evidence type="ECO:0000256" key="1">
    <source>
        <dbReference type="ARBA" id="ARBA00004141"/>
    </source>
</evidence>
<accession>A0AA39X165</accession>
<evidence type="ECO:0000256" key="2">
    <source>
        <dbReference type="ARBA" id="ARBA00022692"/>
    </source>
</evidence>
<dbReference type="PANTHER" id="PTHR33048:SF47">
    <property type="entry name" value="INTEGRAL MEMBRANE PROTEIN-RELATED"/>
    <property type="match status" value="1"/>
</dbReference>
<comment type="caution">
    <text evidence="8">The sequence shown here is derived from an EMBL/GenBank/DDBJ whole genome shotgun (WGS) entry which is preliminary data.</text>
</comment>
<evidence type="ECO:0000256" key="5">
    <source>
        <dbReference type="ARBA" id="ARBA00038359"/>
    </source>
</evidence>
<dbReference type="AlphaFoldDB" id="A0AA39X165"/>
<evidence type="ECO:0000313" key="8">
    <source>
        <dbReference type="EMBL" id="KAK0625389.1"/>
    </source>
</evidence>
<proteinExistence type="inferred from homology"/>
<organism evidence="8 9">
    <name type="scientific">Bombardia bombarda</name>
    <dbReference type="NCBI Taxonomy" id="252184"/>
    <lineage>
        <taxon>Eukaryota</taxon>
        <taxon>Fungi</taxon>
        <taxon>Dikarya</taxon>
        <taxon>Ascomycota</taxon>
        <taxon>Pezizomycotina</taxon>
        <taxon>Sordariomycetes</taxon>
        <taxon>Sordariomycetidae</taxon>
        <taxon>Sordariales</taxon>
        <taxon>Lasiosphaeriaceae</taxon>
        <taxon>Bombardia</taxon>
    </lineage>
</organism>
<dbReference type="InterPro" id="IPR049326">
    <property type="entry name" value="Rhodopsin_dom_fungi"/>
</dbReference>
<comment type="subcellular location">
    <subcellularLocation>
        <location evidence="1">Membrane</location>
        <topology evidence="1">Multi-pass membrane protein</topology>
    </subcellularLocation>
</comment>
<dbReference type="GO" id="GO:0016020">
    <property type="term" value="C:membrane"/>
    <property type="evidence" value="ECO:0007669"/>
    <property type="project" value="UniProtKB-SubCell"/>
</dbReference>
<dbReference type="InterPro" id="IPR052337">
    <property type="entry name" value="SAT4-like"/>
</dbReference>